<name>A0ABQ8RXW8_PERAM</name>
<keyword evidence="2" id="KW-1185">Reference proteome</keyword>
<sequence length="118" mass="12798">MVGLCEGGNEPTGSVKAICTANTTSAMWTGIIMHEYKVLANERCKGHHMILQGPFDEPLCIEGPLIDDHELGAGYSGDASHTIIELPPNRVLEEKATDEYYLSSAFATPLLVHQQTLS</sequence>
<proteinExistence type="predicted"/>
<gene>
    <name evidence="1" type="ORF">ANN_27340</name>
</gene>
<evidence type="ECO:0000313" key="1">
    <source>
        <dbReference type="EMBL" id="KAJ4426526.1"/>
    </source>
</evidence>
<evidence type="ECO:0008006" key="3">
    <source>
        <dbReference type="Google" id="ProtNLM"/>
    </source>
</evidence>
<dbReference type="EMBL" id="JAJSOF020000040">
    <property type="protein sequence ID" value="KAJ4426526.1"/>
    <property type="molecule type" value="Genomic_DNA"/>
</dbReference>
<organism evidence="1 2">
    <name type="scientific">Periplaneta americana</name>
    <name type="common">American cockroach</name>
    <name type="synonym">Blatta americana</name>
    <dbReference type="NCBI Taxonomy" id="6978"/>
    <lineage>
        <taxon>Eukaryota</taxon>
        <taxon>Metazoa</taxon>
        <taxon>Ecdysozoa</taxon>
        <taxon>Arthropoda</taxon>
        <taxon>Hexapoda</taxon>
        <taxon>Insecta</taxon>
        <taxon>Pterygota</taxon>
        <taxon>Neoptera</taxon>
        <taxon>Polyneoptera</taxon>
        <taxon>Dictyoptera</taxon>
        <taxon>Blattodea</taxon>
        <taxon>Blattoidea</taxon>
        <taxon>Blattidae</taxon>
        <taxon>Blattinae</taxon>
        <taxon>Periplaneta</taxon>
    </lineage>
</organism>
<comment type="caution">
    <text evidence="1">The sequence shown here is derived from an EMBL/GenBank/DDBJ whole genome shotgun (WGS) entry which is preliminary data.</text>
</comment>
<accession>A0ABQ8RXW8</accession>
<reference evidence="1 2" key="1">
    <citation type="journal article" date="2022" name="Allergy">
        <title>Genome assembly and annotation of Periplaneta americana reveal a comprehensive cockroach allergen profile.</title>
        <authorList>
            <person name="Wang L."/>
            <person name="Xiong Q."/>
            <person name="Saelim N."/>
            <person name="Wang L."/>
            <person name="Nong W."/>
            <person name="Wan A.T."/>
            <person name="Shi M."/>
            <person name="Liu X."/>
            <person name="Cao Q."/>
            <person name="Hui J.H.L."/>
            <person name="Sookrung N."/>
            <person name="Leung T.F."/>
            <person name="Tungtrongchitr A."/>
            <person name="Tsui S.K.W."/>
        </authorList>
    </citation>
    <scope>NUCLEOTIDE SEQUENCE [LARGE SCALE GENOMIC DNA]</scope>
    <source>
        <strain evidence="1">PWHHKU_190912</strain>
    </source>
</reference>
<dbReference type="Proteomes" id="UP001148838">
    <property type="component" value="Unassembled WGS sequence"/>
</dbReference>
<protein>
    <recommendedName>
        <fullName evidence="3">Per a allergen</fullName>
    </recommendedName>
</protein>
<evidence type="ECO:0000313" key="2">
    <source>
        <dbReference type="Proteomes" id="UP001148838"/>
    </source>
</evidence>